<keyword evidence="1" id="KW-0472">Membrane</keyword>
<organism evidence="3 4">
    <name type="scientific">Polynucleobacter victoriensis</name>
    <dbReference type="NCBI Taxonomy" id="2049319"/>
    <lineage>
        <taxon>Bacteria</taxon>
        <taxon>Pseudomonadati</taxon>
        <taxon>Pseudomonadota</taxon>
        <taxon>Betaproteobacteria</taxon>
        <taxon>Burkholderiales</taxon>
        <taxon>Burkholderiaceae</taxon>
        <taxon>Polynucleobacter</taxon>
    </lineage>
</organism>
<reference evidence="3 4" key="1">
    <citation type="submission" date="2017-06" db="EMBL/GenBank/DDBJ databases">
        <authorList>
            <person name="Kim H.J."/>
            <person name="Triplett B.A."/>
        </authorList>
    </citation>
    <scope>NUCLEOTIDE SEQUENCE [LARGE SCALE GENOMIC DNA]</scope>
    <source>
        <strain evidence="3 4">MWH-VicM1</strain>
    </source>
</reference>
<dbReference type="Proteomes" id="UP000197215">
    <property type="component" value="Unassembled WGS sequence"/>
</dbReference>
<accession>A0A212T875</accession>
<feature type="transmembrane region" description="Helical" evidence="1">
    <location>
        <begin position="27"/>
        <end position="44"/>
    </location>
</feature>
<evidence type="ECO:0000256" key="1">
    <source>
        <dbReference type="SAM" id="Phobius"/>
    </source>
</evidence>
<dbReference type="Pfam" id="PF01464">
    <property type="entry name" value="SLT"/>
    <property type="match status" value="1"/>
</dbReference>
<keyword evidence="1" id="KW-0812">Transmembrane</keyword>
<dbReference type="InterPro" id="IPR008258">
    <property type="entry name" value="Transglycosylase_SLT_dom_1"/>
</dbReference>
<name>A0A212T875_9BURK</name>
<dbReference type="AlphaFoldDB" id="A0A212T875"/>
<sequence length="258" mass="27778">MTTAVMQIGGAESEAQLLAFKTKFKSILSSLYIGAAFLVAALWMSQPSSKMEMATLLIPAEAYDILSTGFSPVPSVAQEASKIPTNLVDSQAIDQNVLRSYAERQAVARYLANKYKIEHADSMNFVEKAIAVSREVGLDPTLILAVTAIESSFNPVAQSKKGAQGLMQVMTRVHAEKYQIFGGDHAALDPDANMRVGSLILREYIAKGGSLEAGLRLYVGASSMFISDGGYGEKVLAERERLKQAAALKVAVIRSKVL</sequence>
<evidence type="ECO:0000313" key="3">
    <source>
        <dbReference type="EMBL" id="SNC62016.1"/>
    </source>
</evidence>
<evidence type="ECO:0000313" key="4">
    <source>
        <dbReference type="Proteomes" id="UP000197215"/>
    </source>
</evidence>
<evidence type="ECO:0000259" key="2">
    <source>
        <dbReference type="Pfam" id="PF01464"/>
    </source>
</evidence>
<gene>
    <name evidence="3" type="ORF">SAMN06295916_0592</name>
</gene>
<dbReference type="RefSeq" id="WP_207758547.1">
    <property type="nucleotide sequence ID" value="NZ_FYEX01000001.1"/>
</dbReference>
<dbReference type="InterPro" id="IPR023346">
    <property type="entry name" value="Lysozyme-like_dom_sf"/>
</dbReference>
<proteinExistence type="predicted"/>
<protein>
    <submittedName>
        <fullName evidence="3">Transglycosylase SLT domain-containing protein</fullName>
    </submittedName>
</protein>
<dbReference type="EMBL" id="FYEX01000001">
    <property type="protein sequence ID" value="SNC62016.1"/>
    <property type="molecule type" value="Genomic_DNA"/>
</dbReference>
<keyword evidence="4" id="KW-1185">Reference proteome</keyword>
<keyword evidence="1" id="KW-1133">Transmembrane helix</keyword>
<dbReference type="SUPFAM" id="SSF53955">
    <property type="entry name" value="Lysozyme-like"/>
    <property type="match status" value="1"/>
</dbReference>
<dbReference type="Gene3D" id="1.10.530.10">
    <property type="match status" value="1"/>
</dbReference>
<feature type="domain" description="Transglycosylase SLT" evidence="2">
    <location>
        <begin position="133"/>
        <end position="209"/>
    </location>
</feature>
<dbReference type="CDD" id="cd00254">
    <property type="entry name" value="LT-like"/>
    <property type="match status" value="1"/>
</dbReference>